<feature type="chain" id="PRO_5041902937" description="CSD domain-containing protein" evidence="1">
    <location>
        <begin position="19"/>
        <end position="478"/>
    </location>
</feature>
<organism evidence="3 4">
    <name type="scientific">Cylindrotheca closterium</name>
    <dbReference type="NCBI Taxonomy" id="2856"/>
    <lineage>
        <taxon>Eukaryota</taxon>
        <taxon>Sar</taxon>
        <taxon>Stramenopiles</taxon>
        <taxon>Ochrophyta</taxon>
        <taxon>Bacillariophyta</taxon>
        <taxon>Bacillariophyceae</taxon>
        <taxon>Bacillariophycidae</taxon>
        <taxon>Bacillariales</taxon>
        <taxon>Bacillariaceae</taxon>
        <taxon>Cylindrotheca</taxon>
    </lineage>
</organism>
<dbReference type="InterPro" id="IPR036412">
    <property type="entry name" value="HAD-like_sf"/>
</dbReference>
<feature type="signal peptide" evidence="1">
    <location>
        <begin position="1"/>
        <end position="18"/>
    </location>
</feature>
<dbReference type="InterPro" id="IPR015947">
    <property type="entry name" value="PUA-like_sf"/>
</dbReference>
<dbReference type="SUPFAM" id="SSF50249">
    <property type="entry name" value="Nucleic acid-binding proteins"/>
    <property type="match status" value="1"/>
</dbReference>
<name>A0AAD2CQV7_9STRA</name>
<dbReference type="Pfam" id="PF00313">
    <property type="entry name" value="CSD"/>
    <property type="match status" value="1"/>
</dbReference>
<dbReference type="InterPro" id="IPR012340">
    <property type="entry name" value="NA-bd_OB-fold"/>
</dbReference>
<dbReference type="InterPro" id="IPR023214">
    <property type="entry name" value="HAD_sf"/>
</dbReference>
<evidence type="ECO:0000256" key="1">
    <source>
        <dbReference type="SAM" id="SignalP"/>
    </source>
</evidence>
<evidence type="ECO:0000313" key="4">
    <source>
        <dbReference type="Proteomes" id="UP001295423"/>
    </source>
</evidence>
<dbReference type="Pfam" id="PF12689">
    <property type="entry name" value="Acid_PPase"/>
    <property type="match status" value="1"/>
</dbReference>
<dbReference type="Proteomes" id="UP001295423">
    <property type="component" value="Unassembled WGS sequence"/>
</dbReference>
<dbReference type="InterPro" id="IPR002059">
    <property type="entry name" value="CSP_DNA-bd"/>
</dbReference>
<dbReference type="AlphaFoldDB" id="A0AAD2CQV7"/>
<comment type="caution">
    <text evidence="3">The sequence shown here is derived from an EMBL/GenBank/DDBJ whole genome shotgun (WGS) entry which is preliminary data.</text>
</comment>
<evidence type="ECO:0000313" key="3">
    <source>
        <dbReference type="EMBL" id="CAJ1933918.1"/>
    </source>
</evidence>
<keyword evidence="4" id="KW-1185">Reference proteome</keyword>
<accession>A0AAD2CQV7</accession>
<dbReference type="InterPro" id="IPR010036">
    <property type="entry name" value="MDP_1_eu_arc"/>
</dbReference>
<keyword evidence="1" id="KW-0732">Signal</keyword>
<dbReference type="PANTHER" id="PTHR17901">
    <property type="entry name" value="MAGNESIUM-DEPENDENT PHOSPHATASE 1 MDP1"/>
    <property type="match status" value="1"/>
</dbReference>
<sequence>MTFVGLLLLLCLAVPTLSFQSMSNKVQSRKRSAGEPSKLSAVPKLIVFDLDNTVWTPELYQLRKLEREKKIPKAGQDVQLMDGMKIVLENHVPKLQEQGVQFGVASRTKSVEWAHSLLGQFGLKDQFPYIEIFPGNKKKHFQNIHLATGIDFADMLFFDDARDGKYGNCEPVSEMGVLACHCPNGIYNEDVFTTALETYSAWNRSPNHIIEWDGKVTNSAEASTDRIPGLVKKLVHDKRYGFIQYRKGNARARDMFFHFNNLPEGKCALEEGDEVTFEIRTDPRNGKLMAADIELEMTKDSDTVQMRVFSMNMPFAALLANGYKTLETRNGTMFTPYAEGTQMLLHVGRRTYPDGDKHIEVMKSGGLSDGEIEELKKLPPGFGRGNAVAIVELGRTYETTLEERSDPEFQRNVAAFGADSGKIVTEIKRAAYLKKPIRVQGAGGVFKAQIDPDVVPDGWRVPTNEPVDGLAEFASISG</sequence>
<dbReference type="EMBL" id="CAKOGP040000313">
    <property type="protein sequence ID" value="CAJ1933918.1"/>
    <property type="molecule type" value="Genomic_DNA"/>
</dbReference>
<dbReference type="NCBIfam" id="TIGR01681">
    <property type="entry name" value="HAD-SF-IIIC"/>
    <property type="match status" value="1"/>
</dbReference>
<dbReference type="InterPro" id="IPR011129">
    <property type="entry name" value="CSD"/>
</dbReference>
<dbReference type="PANTHER" id="PTHR17901:SF14">
    <property type="entry name" value="MAGNESIUM-DEPENDENT PHOSPHATASE 1"/>
    <property type="match status" value="1"/>
</dbReference>
<dbReference type="SMART" id="SM00357">
    <property type="entry name" value="CSP"/>
    <property type="match status" value="1"/>
</dbReference>
<dbReference type="InterPro" id="IPR010033">
    <property type="entry name" value="HAD_SF_ppase_IIIC"/>
</dbReference>
<dbReference type="SUPFAM" id="SSF56784">
    <property type="entry name" value="HAD-like"/>
    <property type="match status" value="1"/>
</dbReference>
<dbReference type="GO" id="GO:0003993">
    <property type="term" value="F:acid phosphatase activity"/>
    <property type="evidence" value="ECO:0007669"/>
    <property type="project" value="TreeGrafter"/>
</dbReference>
<dbReference type="Gene3D" id="3.40.50.1000">
    <property type="entry name" value="HAD superfamily/HAD-like"/>
    <property type="match status" value="1"/>
</dbReference>
<protein>
    <recommendedName>
        <fullName evidence="2">CSD domain-containing protein</fullName>
    </recommendedName>
</protein>
<reference evidence="3" key="1">
    <citation type="submission" date="2023-08" db="EMBL/GenBank/DDBJ databases">
        <authorList>
            <person name="Audoor S."/>
            <person name="Bilcke G."/>
        </authorList>
    </citation>
    <scope>NUCLEOTIDE SEQUENCE</scope>
</reference>
<proteinExistence type="predicted"/>
<dbReference type="Gene3D" id="2.40.50.140">
    <property type="entry name" value="Nucleic acid-binding proteins"/>
    <property type="match status" value="1"/>
</dbReference>
<dbReference type="PROSITE" id="PS51857">
    <property type="entry name" value="CSD_2"/>
    <property type="match status" value="1"/>
</dbReference>
<dbReference type="SUPFAM" id="SSF88697">
    <property type="entry name" value="PUA domain-like"/>
    <property type="match status" value="1"/>
</dbReference>
<dbReference type="GO" id="GO:0003676">
    <property type="term" value="F:nucleic acid binding"/>
    <property type="evidence" value="ECO:0007669"/>
    <property type="project" value="InterPro"/>
</dbReference>
<gene>
    <name evidence="3" type="ORF">CYCCA115_LOCUS3519</name>
</gene>
<feature type="domain" description="CSD" evidence="2">
    <location>
        <begin position="226"/>
        <end position="295"/>
    </location>
</feature>
<evidence type="ECO:0000259" key="2">
    <source>
        <dbReference type="PROSITE" id="PS51857"/>
    </source>
</evidence>